<reference evidence="1" key="1">
    <citation type="submission" date="2018-02" db="EMBL/GenBank/DDBJ databases">
        <title>The genomes of Aspergillus section Nigri reveals drivers in fungal speciation.</title>
        <authorList>
            <consortium name="DOE Joint Genome Institute"/>
            <person name="Vesth T.C."/>
            <person name="Nybo J."/>
            <person name="Theobald S."/>
            <person name="Brandl J."/>
            <person name="Frisvad J.C."/>
            <person name="Nielsen K.F."/>
            <person name="Lyhne E.K."/>
            <person name="Kogle M.E."/>
            <person name="Kuo A."/>
            <person name="Riley R."/>
            <person name="Clum A."/>
            <person name="Nolan M."/>
            <person name="Lipzen A."/>
            <person name="Salamov A."/>
            <person name="Henrissat B."/>
            <person name="Wiebenga A."/>
            <person name="De vries R.P."/>
            <person name="Grigoriev I.V."/>
            <person name="Mortensen U.H."/>
            <person name="Andersen M.R."/>
            <person name="Baker S.E."/>
        </authorList>
    </citation>
    <scope>NUCLEOTIDE SEQUENCE</scope>
    <source>
        <strain evidence="1">CBS 121060</strain>
    </source>
</reference>
<keyword evidence="2" id="KW-1185">Reference proteome</keyword>
<protein>
    <submittedName>
        <fullName evidence="1">Uncharacterized protein</fullName>
    </submittedName>
</protein>
<organism evidence="1 2">
    <name type="scientific">Aspergillus aculeatinus CBS 121060</name>
    <dbReference type="NCBI Taxonomy" id="1448322"/>
    <lineage>
        <taxon>Eukaryota</taxon>
        <taxon>Fungi</taxon>
        <taxon>Dikarya</taxon>
        <taxon>Ascomycota</taxon>
        <taxon>Pezizomycotina</taxon>
        <taxon>Eurotiomycetes</taxon>
        <taxon>Eurotiomycetidae</taxon>
        <taxon>Eurotiales</taxon>
        <taxon>Aspergillaceae</taxon>
        <taxon>Aspergillus</taxon>
        <taxon>Aspergillus subgen. Circumdati</taxon>
    </lineage>
</organism>
<evidence type="ECO:0000313" key="2">
    <source>
        <dbReference type="Proteomes" id="UP000249661"/>
    </source>
</evidence>
<evidence type="ECO:0000313" key="1">
    <source>
        <dbReference type="EMBL" id="RAH72258.1"/>
    </source>
</evidence>
<dbReference type="EMBL" id="KZ824944">
    <property type="protein sequence ID" value="RAH72258.1"/>
    <property type="molecule type" value="Genomic_DNA"/>
</dbReference>
<gene>
    <name evidence="1" type="ORF">BO66DRAFT_29461</name>
</gene>
<accession>A0ACD1HF95</accession>
<sequence length="67" mass="8285">MTGMTIVSHEDWHIWGVAALWFYDFMVYGFMGIYFWRWLDNYYCTVLSSFCHIQFVRCGWSSTFMRW</sequence>
<proteinExistence type="predicted"/>
<dbReference type="Proteomes" id="UP000249661">
    <property type="component" value="Unassembled WGS sequence"/>
</dbReference>
<name>A0ACD1HF95_9EURO</name>